<reference evidence="2" key="2">
    <citation type="submission" date="2017-10" db="EMBL/GenBank/DDBJ databases">
        <title>Ladona fulva Genome sequencing and assembly.</title>
        <authorList>
            <person name="Murali S."/>
            <person name="Richards S."/>
            <person name="Bandaranaike D."/>
            <person name="Bellair M."/>
            <person name="Blankenburg K."/>
            <person name="Chao H."/>
            <person name="Dinh H."/>
            <person name="Doddapaneni H."/>
            <person name="Dugan-Rocha S."/>
            <person name="Elkadiri S."/>
            <person name="Gnanaolivu R."/>
            <person name="Hernandez B."/>
            <person name="Skinner E."/>
            <person name="Javaid M."/>
            <person name="Lee S."/>
            <person name="Li M."/>
            <person name="Ming W."/>
            <person name="Munidasa M."/>
            <person name="Muniz J."/>
            <person name="Nguyen L."/>
            <person name="Hughes D."/>
            <person name="Osuji N."/>
            <person name="Pu L.-L."/>
            <person name="Puazo M."/>
            <person name="Qu C."/>
            <person name="Quiroz J."/>
            <person name="Raj R."/>
            <person name="Weissenberger G."/>
            <person name="Xin Y."/>
            <person name="Zou X."/>
            <person name="Han Y."/>
            <person name="Worley K."/>
            <person name="Muzny D."/>
            <person name="Gibbs R."/>
        </authorList>
    </citation>
    <scope>NUCLEOTIDE SEQUENCE</scope>
    <source>
        <strain evidence="2">Sampled in the wild</strain>
    </source>
</reference>
<dbReference type="AlphaFoldDB" id="A0A8K0NZ59"/>
<feature type="compositionally biased region" description="Basic and acidic residues" evidence="1">
    <location>
        <begin position="1"/>
        <end position="11"/>
    </location>
</feature>
<feature type="region of interest" description="Disordered" evidence="1">
    <location>
        <begin position="537"/>
        <end position="582"/>
    </location>
</feature>
<gene>
    <name evidence="2" type="ORF">J437_LFUL011815</name>
</gene>
<dbReference type="EMBL" id="KZ308323">
    <property type="protein sequence ID" value="KAG8227451.1"/>
    <property type="molecule type" value="Genomic_DNA"/>
</dbReference>
<feature type="region of interest" description="Disordered" evidence="1">
    <location>
        <begin position="1"/>
        <end position="375"/>
    </location>
</feature>
<evidence type="ECO:0000313" key="2">
    <source>
        <dbReference type="EMBL" id="KAG8227451.1"/>
    </source>
</evidence>
<proteinExistence type="predicted"/>
<feature type="compositionally biased region" description="Basic and acidic residues" evidence="1">
    <location>
        <begin position="248"/>
        <end position="264"/>
    </location>
</feature>
<feature type="compositionally biased region" description="Basic and acidic residues" evidence="1">
    <location>
        <begin position="38"/>
        <end position="59"/>
    </location>
</feature>
<feature type="non-terminal residue" evidence="2">
    <location>
        <position position="1"/>
    </location>
</feature>
<feature type="compositionally biased region" description="Polar residues" evidence="1">
    <location>
        <begin position="354"/>
        <end position="375"/>
    </location>
</feature>
<evidence type="ECO:0000313" key="3">
    <source>
        <dbReference type="Proteomes" id="UP000792457"/>
    </source>
</evidence>
<feature type="compositionally biased region" description="Basic and acidic residues" evidence="1">
    <location>
        <begin position="549"/>
        <end position="558"/>
    </location>
</feature>
<reference evidence="2" key="1">
    <citation type="submission" date="2013-04" db="EMBL/GenBank/DDBJ databases">
        <authorList>
            <person name="Qu J."/>
            <person name="Murali S.C."/>
            <person name="Bandaranaike D."/>
            <person name="Bellair M."/>
            <person name="Blankenburg K."/>
            <person name="Chao H."/>
            <person name="Dinh H."/>
            <person name="Doddapaneni H."/>
            <person name="Downs B."/>
            <person name="Dugan-Rocha S."/>
            <person name="Elkadiri S."/>
            <person name="Gnanaolivu R.D."/>
            <person name="Hernandez B."/>
            <person name="Javaid M."/>
            <person name="Jayaseelan J.C."/>
            <person name="Lee S."/>
            <person name="Li M."/>
            <person name="Ming W."/>
            <person name="Munidasa M."/>
            <person name="Muniz J."/>
            <person name="Nguyen L."/>
            <person name="Ongeri F."/>
            <person name="Osuji N."/>
            <person name="Pu L.-L."/>
            <person name="Puazo M."/>
            <person name="Qu C."/>
            <person name="Quiroz J."/>
            <person name="Raj R."/>
            <person name="Weissenberger G."/>
            <person name="Xin Y."/>
            <person name="Zou X."/>
            <person name="Han Y."/>
            <person name="Richards S."/>
            <person name="Worley K."/>
            <person name="Muzny D."/>
            <person name="Gibbs R."/>
        </authorList>
    </citation>
    <scope>NUCLEOTIDE SEQUENCE</scope>
    <source>
        <strain evidence="2">Sampled in the wild</strain>
    </source>
</reference>
<sequence>MKRKAPAHEEVGAANSVLGRATPPLSDHAPQGILKKRPSLDESESRRSHSPLDVEHGSEFRPILKQPGRPERRLSLEEGNMTTGILKQSRHGGRDEDDDVPSSPAFIPGGLVSRVPGIPPPFEAVQEPRPILKRRSGSEETSEGSCGGSGIPPLSEVPPRPILKRRAGSEEETGHHTASSDERPHPRPILKSSSSSASSSSSSSSSRTFPPLQRRSLDEATCQRWRPGWGTDEDRSFHGRGGMMPRRQRSEERPPGILRLRDSSDSLWGSLDAGQDLGRVDGFGPQYHRSRRSDSAPPGDCTRVSSRPPTPPPSVAWLGDQPEEQEPESPLGAASLPVVAPTPKVEDKNEEVTQESQGGTRMSGSRESSRFRTQPVTLGELRELARLETVKAYRGSTTAPLLQFGEGNEAAVSGRSLTRRLSEAWEKGVLRLRRGDSSSIPLPPHQEVSPSPGSSNQTLLESPKPEEACKKLVEEMSTSESQSVQPAKEVGSVGFNIVEEQEVAGHSEEESGVEERVKGGSVSQRALLFAQIAEEAKGASAKGAVGGNRFRDRKEKRAAGGRFSTQPVTTEEVTEAVRQAES</sequence>
<keyword evidence="3" id="KW-1185">Reference proteome</keyword>
<accession>A0A8K0NZ59</accession>
<feature type="region of interest" description="Disordered" evidence="1">
    <location>
        <begin position="435"/>
        <end position="466"/>
    </location>
</feature>
<comment type="caution">
    <text evidence="2">The sequence shown here is derived from an EMBL/GenBank/DDBJ whole genome shotgun (WGS) entry which is preliminary data.</text>
</comment>
<organism evidence="2 3">
    <name type="scientific">Ladona fulva</name>
    <name type="common">Scarce chaser dragonfly</name>
    <name type="synonym">Libellula fulva</name>
    <dbReference type="NCBI Taxonomy" id="123851"/>
    <lineage>
        <taxon>Eukaryota</taxon>
        <taxon>Metazoa</taxon>
        <taxon>Ecdysozoa</taxon>
        <taxon>Arthropoda</taxon>
        <taxon>Hexapoda</taxon>
        <taxon>Insecta</taxon>
        <taxon>Pterygota</taxon>
        <taxon>Palaeoptera</taxon>
        <taxon>Odonata</taxon>
        <taxon>Epiprocta</taxon>
        <taxon>Anisoptera</taxon>
        <taxon>Libelluloidea</taxon>
        <taxon>Libellulidae</taxon>
        <taxon>Ladona</taxon>
    </lineage>
</organism>
<feature type="compositionally biased region" description="Basic and acidic residues" evidence="1">
    <location>
        <begin position="167"/>
        <end position="185"/>
    </location>
</feature>
<protein>
    <submittedName>
        <fullName evidence="2">Uncharacterized protein</fullName>
    </submittedName>
</protein>
<name>A0A8K0NZ59_LADFU</name>
<evidence type="ECO:0000256" key="1">
    <source>
        <dbReference type="SAM" id="MobiDB-lite"/>
    </source>
</evidence>
<dbReference type="Proteomes" id="UP000792457">
    <property type="component" value="Unassembled WGS sequence"/>
</dbReference>
<feature type="compositionally biased region" description="Polar residues" evidence="1">
    <location>
        <begin position="448"/>
        <end position="460"/>
    </location>
</feature>
<feature type="compositionally biased region" description="Low complexity" evidence="1">
    <location>
        <begin position="192"/>
        <end position="206"/>
    </location>
</feature>